<evidence type="ECO:0000313" key="4">
    <source>
        <dbReference type="EMBL" id="KRX06018.1"/>
    </source>
</evidence>
<dbReference type="PANTHER" id="PTHR23172">
    <property type="entry name" value="AUXILIN/CYCLIN G-ASSOCIATED KINASE-RELATED"/>
    <property type="match status" value="1"/>
</dbReference>
<sequence length="700" mass="82591">MDLQIQGRDQQVKEKFNSNLFNDITNNFNNLTLKNGNKQTPKILKQIINNQPTHKRKNSQQLTHVRSVSLAIANQNRRQTAALINVDALPQKLQQENEIEINNSEKVQQNIQQEGNYLKTQKEEKIQINNSKKQNSLQQEQNYRILIKQKGYMQCKKLEDQLDKFRLKDETIIEHKQFQQAIQNEINFLDLSLQKSMFVGEIYQQMRMDDMQWLEKQNDFQDLKQKFNNENVIQYRQVIVTWFLDVYLSNRKGIDFDTYILFVQILDIYLQKCKMSIEDEVQFQKIGGMALFISLKYSQFEVNQTLKHWQQTLTISPKVLGQIEQDILKAIDYDITFPLVTNFIKRLNILLQIPDFIQKISQYILMICLVNQDLFTWPSSFIGACCVYYSWKMAHIISFQEINKKEKILQIELNQFEIEQKELAQYSNQKDKNWNQENNDINIQNDYIVNQQKNNHDVYDVSPKNTPVQSQNSNEDEIQADDWGLGENQAEQNNQSTHQQNFQKSNNSTSNMHQGGDLWGDEPQQQSGHSILSNQSNSNSQQYQFDSTESGNFVIINGQKVSREELQKQKLDLIEKNKNDKIKDLQDSIQGEKDKKNKRLEMGPIWKEKVNAWAYKDKQRQNIRKLLASVHEILWKDCDWTPLQLHDLLDDNSVKKAYYKSLLKIHPDKNRGKGAEIEYLAESIIHEIKEGWDEYKNNNN</sequence>
<feature type="compositionally biased region" description="Polar residues" evidence="2">
    <location>
        <begin position="523"/>
        <end position="532"/>
    </location>
</feature>
<dbReference type="InterPro" id="IPR036869">
    <property type="entry name" value="J_dom_sf"/>
</dbReference>
<dbReference type="EMBL" id="LDAU01000102">
    <property type="protein sequence ID" value="KRX06018.1"/>
    <property type="molecule type" value="Genomic_DNA"/>
</dbReference>
<feature type="coiled-coil region" evidence="1">
    <location>
        <begin position="399"/>
        <end position="429"/>
    </location>
</feature>
<dbReference type="InterPro" id="IPR001623">
    <property type="entry name" value="DnaJ_domain"/>
</dbReference>
<dbReference type="OrthoDB" id="1717591at2759"/>
<dbReference type="PROSITE" id="PS50076">
    <property type="entry name" value="DNAJ_2"/>
    <property type="match status" value="1"/>
</dbReference>
<gene>
    <name evidence="4" type="ORF">PPERSA_01096</name>
</gene>
<evidence type="ECO:0000313" key="5">
    <source>
        <dbReference type="Proteomes" id="UP000054937"/>
    </source>
</evidence>
<dbReference type="AlphaFoldDB" id="A0A0V0QUR1"/>
<organism evidence="4 5">
    <name type="scientific">Pseudocohnilembus persalinus</name>
    <name type="common">Ciliate</name>
    <dbReference type="NCBI Taxonomy" id="266149"/>
    <lineage>
        <taxon>Eukaryota</taxon>
        <taxon>Sar</taxon>
        <taxon>Alveolata</taxon>
        <taxon>Ciliophora</taxon>
        <taxon>Intramacronucleata</taxon>
        <taxon>Oligohymenophorea</taxon>
        <taxon>Scuticociliatia</taxon>
        <taxon>Philasterida</taxon>
        <taxon>Pseudocohnilembidae</taxon>
        <taxon>Pseudocohnilembus</taxon>
    </lineage>
</organism>
<feature type="compositionally biased region" description="Polar residues" evidence="2">
    <location>
        <begin position="490"/>
        <end position="513"/>
    </location>
</feature>
<accession>A0A0V0QUR1</accession>
<evidence type="ECO:0000256" key="1">
    <source>
        <dbReference type="SAM" id="Coils"/>
    </source>
</evidence>
<evidence type="ECO:0000259" key="3">
    <source>
        <dbReference type="PROSITE" id="PS50076"/>
    </source>
</evidence>
<protein>
    <submittedName>
        <fullName evidence="4">DnaJ domain</fullName>
    </submittedName>
</protein>
<proteinExistence type="predicted"/>
<dbReference type="SUPFAM" id="SSF47954">
    <property type="entry name" value="Cyclin-like"/>
    <property type="match status" value="1"/>
</dbReference>
<feature type="compositionally biased region" description="Polar residues" evidence="2">
    <location>
        <begin position="463"/>
        <end position="473"/>
    </location>
</feature>
<keyword evidence="1" id="KW-0175">Coiled coil</keyword>
<dbReference type="Proteomes" id="UP000054937">
    <property type="component" value="Unassembled WGS sequence"/>
</dbReference>
<evidence type="ECO:0000256" key="2">
    <source>
        <dbReference type="SAM" id="MobiDB-lite"/>
    </source>
</evidence>
<dbReference type="InterPro" id="IPR036915">
    <property type="entry name" value="Cyclin-like_sf"/>
</dbReference>
<dbReference type="Gene3D" id="1.10.287.110">
    <property type="entry name" value="DnaJ domain"/>
    <property type="match status" value="1"/>
</dbReference>
<dbReference type="Gene3D" id="1.10.472.10">
    <property type="entry name" value="Cyclin-like"/>
    <property type="match status" value="2"/>
</dbReference>
<keyword evidence="5" id="KW-1185">Reference proteome</keyword>
<name>A0A0V0QUR1_PSEPJ</name>
<feature type="region of interest" description="Disordered" evidence="2">
    <location>
        <begin position="457"/>
        <end position="476"/>
    </location>
</feature>
<feature type="domain" description="J" evidence="3">
    <location>
        <begin position="638"/>
        <end position="700"/>
    </location>
</feature>
<feature type="coiled-coil region" evidence="1">
    <location>
        <begin position="563"/>
        <end position="595"/>
    </location>
</feature>
<dbReference type="InParanoid" id="A0A0V0QUR1"/>
<feature type="compositionally biased region" description="Low complexity" evidence="2">
    <location>
        <begin position="533"/>
        <end position="542"/>
    </location>
</feature>
<dbReference type="SUPFAM" id="SSF46565">
    <property type="entry name" value="Chaperone J-domain"/>
    <property type="match status" value="1"/>
</dbReference>
<reference evidence="4 5" key="1">
    <citation type="journal article" date="2015" name="Sci. Rep.">
        <title>Genome of the facultative scuticociliatosis pathogen Pseudocohnilembus persalinus provides insight into its virulence through horizontal gene transfer.</title>
        <authorList>
            <person name="Xiong J."/>
            <person name="Wang G."/>
            <person name="Cheng J."/>
            <person name="Tian M."/>
            <person name="Pan X."/>
            <person name="Warren A."/>
            <person name="Jiang C."/>
            <person name="Yuan D."/>
            <person name="Miao W."/>
        </authorList>
    </citation>
    <scope>NUCLEOTIDE SEQUENCE [LARGE SCALE GENOMIC DNA]</scope>
    <source>
        <strain evidence="4">36N120E</strain>
    </source>
</reference>
<comment type="caution">
    <text evidence="4">The sequence shown here is derived from an EMBL/GenBank/DDBJ whole genome shotgun (WGS) entry which is preliminary data.</text>
</comment>
<feature type="region of interest" description="Disordered" evidence="2">
    <location>
        <begin position="490"/>
        <end position="546"/>
    </location>
</feature>